<evidence type="ECO:0000259" key="9">
    <source>
        <dbReference type="PROSITE" id="PS50850"/>
    </source>
</evidence>
<dbReference type="Gene3D" id="1.20.1250.20">
    <property type="entry name" value="MFS general substrate transporter like domains"/>
    <property type="match status" value="2"/>
</dbReference>
<organism evidence="10">
    <name type="scientific">Blastobotrys adeninivorans</name>
    <name type="common">Yeast</name>
    <name type="synonym">Arxula adeninivorans</name>
    <dbReference type="NCBI Taxonomy" id="409370"/>
    <lineage>
        <taxon>Eukaryota</taxon>
        <taxon>Fungi</taxon>
        <taxon>Dikarya</taxon>
        <taxon>Ascomycota</taxon>
        <taxon>Saccharomycotina</taxon>
        <taxon>Dipodascomycetes</taxon>
        <taxon>Dipodascales</taxon>
        <taxon>Trichomonascaceae</taxon>
        <taxon>Blastobotrys</taxon>
    </lineage>
</organism>
<dbReference type="PROSITE" id="PS50850">
    <property type="entry name" value="MFS"/>
    <property type="match status" value="1"/>
</dbReference>
<feature type="transmembrane region" description="Helical" evidence="8">
    <location>
        <begin position="147"/>
        <end position="165"/>
    </location>
</feature>
<evidence type="ECO:0000313" key="10">
    <source>
        <dbReference type="EMBL" id="CDP37377.1"/>
    </source>
</evidence>
<reference evidence="10" key="1">
    <citation type="submission" date="2014-02" db="EMBL/GenBank/DDBJ databases">
        <authorList>
            <person name="Genoscope - CEA"/>
        </authorList>
    </citation>
    <scope>NUCLEOTIDE SEQUENCE</scope>
    <source>
        <strain evidence="10">LS3</strain>
    </source>
</reference>
<dbReference type="InterPro" id="IPR003663">
    <property type="entry name" value="Sugar/inositol_transpt"/>
</dbReference>
<dbReference type="AlphaFoldDB" id="A0A060TER9"/>
<dbReference type="InterPro" id="IPR020846">
    <property type="entry name" value="MFS_dom"/>
</dbReference>
<comment type="subcellular location">
    <subcellularLocation>
        <location evidence="1">Membrane</location>
        <topology evidence="1">Multi-pass membrane protein</topology>
    </subcellularLocation>
</comment>
<feature type="transmembrane region" description="Helical" evidence="8">
    <location>
        <begin position="483"/>
        <end position="502"/>
    </location>
</feature>
<feature type="transmembrane region" description="Helical" evidence="8">
    <location>
        <begin position="12"/>
        <end position="31"/>
    </location>
</feature>
<dbReference type="InterPro" id="IPR050360">
    <property type="entry name" value="MFS_Sugar_Transporters"/>
</dbReference>
<sequence>MESERKVTWSSNPLIIVVCLFATLGGLLFGYDQGVVSGILTMENFGYHFPRIYEDADYKGWFVSTFLLCAWFGSLINGPVADYFGRKRSIMFACVVFVIGSTFQTAAISDSMIFAGRGVAGISVGMLTMVVPMYIAEVSPPQLRGGLVVLQQLSITLGILISYWIDYGTNYIGGTRCDPDTPYSGGTADSPKFDPRNDVGPNGCTGQSTAAWRIPFALQIIPALVLGTSMFFLPYSPRWLVSKNRDDDALRSLATLRRLPAEDQVVHDEYSLIKAEVLFEKSSVPEHLKNLSGPARFFGEYWNILTTWSLFKRVFIGSAVMFFQQFSGCNALIYYAPTIFAQLGLDSNTTSLLATGVYGIVNCLSTIPAVLLIDRVGRRPLLMAGAIGTTVSLIIVGAIVAHYGKDLAANKAAGWTGIAFIYVYCVNFAYSWAPIGWVLPSEIFSLGMRSKGIAITTSSTWMNNFIIGLVSPKMLENITWGTYIIFAAFMFIALLFTFFFIPETRNRSLEEMDEVFGDSAATQDKERLAALADEIGDKAHEEDVVKQVIHHTEVSV</sequence>
<keyword evidence="6 8" id="KW-0472">Membrane</keyword>
<dbReference type="PANTHER" id="PTHR48022">
    <property type="entry name" value="PLASTIDIC GLUCOSE TRANSPORTER 4"/>
    <property type="match status" value="1"/>
</dbReference>
<feature type="transmembrane region" description="Helical" evidence="8">
    <location>
        <begin position="216"/>
        <end position="235"/>
    </location>
</feature>
<evidence type="ECO:0000256" key="7">
    <source>
        <dbReference type="RuleBase" id="RU003346"/>
    </source>
</evidence>
<feature type="domain" description="Major facilitator superfamily (MFS) profile" evidence="9">
    <location>
        <begin position="18"/>
        <end position="505"/>
    </location>
</feature>
<protein>
    <submittedName>
        <fullName evidence="10">ARAD1D10120p</fullName>
    </submittedName>
</protein>
<proteinExistence type="inferred from homology"/>
<accession>A0A060TER9</accession>
<gene>
    <name evidence="10" type="ORF">GNLVRS02_ARAD1D10120g</name>
</gene>
<dbReference type="SUPFAM" id="SSF103473">
    <property type="entry name" value="MFS general substrate transporter"/>
    <property type="match status" value="1"/>
</dbReference>
<keyword evidence="4 8" id="KW-0812">Transmembrane</keyword>
<dbReference type="EMBL" id="HG937694">
    <property type="protein sequence ID" value="CDP37377.1"/>
    <property type="molecule type" value="Genomic_DNA"/>
</dbReference>
<evidence type="ECO:0000256" key="6">
    <source>
        <dbReference type="ARBA" id="ARBA00023136"/>
    </source>
</evidence>
<name>A0A060TER9_BLAAD</name>
<keyword evidence="3 7" id="KW-0813">Transport</keyword>
<dbReference type="CDD" id="cd17356">
    <property type="entry name" value="MFS_HXT"/>
    <property type="match status" value="1"/>
</dbReference>
<comment type="similarity">
    <text evidence="2 7">Belongs to the major facilitator superfamily. Sugar transporter (TC 2.A.1.1) family.</text>
</comment>
<dbReference type="FunFam" id="1.20.1250.20:FF:000388">
    <property type="entry name" value="MFS sugar transporter, putative"/>
    <property type="match status" value="1"/>
</dbReference>
<evidence type="ECO:0000256" key="1">
    <source>
        <dbReference type="ARBA" id="ARBA00004141"/>
    </source>
</evidence>
<dbReference type="PROSITE" id="PS00217">
    <property type="entry name" value="SUGAR_TRANSPORT_2"/>
    <property type="match status" value="1"/>
</dbReference>
<dbReference type="PhylomeDB" id="A0A060TER9"/>
<feature type="transmembrane region" description="Helical" evidence="8">
    <location>
        <begin position="314"/>
        <end position="336"/>
    </location>
</feature>
<feature type="transmembrane region" description="Helical" evidence="8">
    <location>
        <begin position="114"/>
        <end position="135"/>
    </location>
</feature>
<dbReference type="InterPro" id="IPR005828">
    <property type="entry name" value="MFS_sugar_transport-like"/>
</dbReference>
<evidence type="ECO:0000256" key="2">
    <source>
        <dbReference type="ARBA" id="ARBA00010992"/>
    </source>
</evidence>
<dbReference type="InterPro" id="IPR036259">
    <property type="entry name" value="MFS_trans_sf"/>
</dbReference>
<dbReference type="GO" id="GO:0016020">
    <property type="term" value="C:membrane"/>
    <property type="evidence" value="ECO:0007669"/>
    <property type="project" value="UniProtKB-SubCell"/>
</dbReference>
<evidence type="ECO:0000256" key="8">
    <source>
        <dbReference type="SAM" id="Phobius"/>
    </source>
</evidence>
<dbReference type="PRINTS" id="PR00171">
    <property type="entry name" value="SUGRTRNSPORT"/>
</dbReference>
<dbReference type="FunFam" id="1.20.1250.20:FF:000451">
    <property type="entry name" value="MFS sugar transporter, putative"/>
    <property type="match status" value="1"/>
</dbReference>
<reference evidence="10" key="2">
    <citation type="submission" date="2014-06" db="EMBL/GenBank/DDBJ databases">
        <title>The complete genome of Blastobotrys (Arxula) adeninivorans LS3 - a yeast of biotechnological interest.</title>
        <authorList>
            <person name="Kunze G."/>
            <person name="Gaillardin C."/>
            <person name="Czernicka M."/>
            <person name="Durrens P."/>
            <person name="Martin T."/>
            <person name="Boer E."/>
            <person name="Gabaldon T."/>
            <person name="Cruz J."/>
            <person name="Talla E."/>
            <person name="Marck C."/>
            <person name="Goffeau A."/>
            <person name="Barbe V."/>
            <person name="Baret P."/>
            <person name="Baronian K."/>
            <person name="Beier S."/>
            <person name="Bleykasten C."/>
            <person name="Bode R."/>
            <person name="Casaregola S."/>
            <person name="Despons L."/>
            <person name="Fairhead C."/>
            <person name="Giersberg M."/>
            <person name="Gierski P."/>
            <person name="Hahnel U."/>
            <person name="Hartmann A."/>
            <person name="Jankowska D."/>
            <person name="Jubin C."/>
            <person name="Jung P."/>
            <person name="Lafontaine I."/>
            <person name="Leh-Louis V."/>
            <person name="Lemaire M."/>
            <person name="Marcet-Houben M."/>
            <person name="Mascher M."/>
            <person name="Morel G."/>
            <person name="Richard G.-F."/>
            <person name="Riechen J."/>
            <person name="Sacerdot C."/>
            <person name="Sarkar A."/>
            <person name="Savel G."/>
            <person name="Schacherer J."/>
            <person name="Sherman D."/>
            <person name="Straub M.-L."/>
            <person name="Stein N."/>
            <person name="Thierry A."/>
            <person name="Trautwein-Schult A."/>
            <person name="Westhof E."/>
            <person name="Worch S."/>
            <person name="Dujon B."/>
            <person name="Souciet J.-L."/>
            <person name="Wincker P."/>
            <person name="Scholz U."/>
            <person name="Neuveglise N."/>
        </authorList>
    </citation>
    <scope>NUCLEOTIDE SEQUENCE</scope>
    <source>
        <strain evidence="10">LS3</strain>
    </source>
</reference>
<feature type="transmembrane region" description="Helical" evidence="8">
    <location>
        <begin position="90"/>
        <end position="108"/>
    </location>
</feature>
<dbReference type="PROSITE" id="PS00216">
    <property type="entry name" value="SUGAR_TRANSPORT_1"/>
    <property type="match status" value="1"/>
</dbReference>
<keyword evidence="5 8" id="KW-1133">Transmembrane helix</keyword>
<dbReference type="GO" id="GO:0005351">
    <property type="term" value="F:carbohydrate:proton symporter activity"/>
    <property type="evidence" value="ECO:0007669"/>
    <property type="project" value="TreeGrafter"/>
</dbReference>
<evidence type="ECO:0000256" key="3">
    <source>
        <dbReference type="ARBA" id="ARBA00022448"/>
    </source>
</evidence>
<evidence type="ECO:0000256" key="4">
    <source>
        <dbReference type="ARBA" id="ARBA00022692"/>
    </source>
</evidence>
<dbReference type="Pfam" id="PF00083">
    <property type="entry name" value="Sugar_tr"/>
    <property type="match status" value="1"/>
</dbReference>
<feature type="transmembrane region" description="Helical" evidence="8">
    <location>
        <begin position="381"/>
        <end position="403"/>
    </location>
</feature>
<feature type="transmembrane region" description="Helical" evidence="8">
    <location>
        <begin position="452"/>
        <end position="471"/>
    </location>
</feature>
<feature type="transmembrane region" description="Helical" evidence="8">
    <location>
        <begin position="356"/>
        <end position="374"/>
    </location>
</feature>
<dbReference type="NCBIfam" id="TIGR00879">
    <property type="entry name" value="SP"/>
    <property type="match status" value="1"/>
</dbReference>
<dbReference type="PANTHER" id="PTHR48022:SF48">
    <property type="entry name" value="SUGAR TRANSPORTER, PUTATIVE (AFU_ORTHOLOGUE AFUA_3G06730)-RELATED"/>
    <property type="match status" value="1"/>
</dbReference>
<evidence type="ECO:0000256" key="5">
    <source>
        <dbReference type="ARBA" id="ARBA00022989"/>
    </source>
</evidence>
<feature type="transmembrane region" description="Helical" evidence="8">
    <location>
        <begin position="60"/>
        <end position="78"/>
    </location>
</feature>
<dbReference type="InterPro" id="IPR005829">
    <property type="entry name" value="Sugar_transporter_CS"/>
</dbReference>
<feature type="transmembrane region" description="Helical" evidence="8">
    <location>
        <begin position="415"/>
        <end position="440"/>
    </location>
</feature>